<dbReference type="CDD" id="cd08422">
    <property type="entry name" value="PBP2_CrgA_like"/>
    <property type="match status" value="1"/>
</dbReference>
<dbReference type="OrthoDB" id="5721010at2"/>
<evidence type="ECO:0000313" key="6">
    <source>
        <dbReference type="EMBL" id="KGY09985.1"/>
    </source>
</evidence>
<proteinExistence type="inferred from homology"/>
<keyword evidence="3" id="KW-0238">DNA-binding</keyword>
<sequence>MFELIRVFNQVVESGSFSQAANALSMAPSSVARNIDNLEAKLQTTLFKRSTRQLVLTDEGCYFHHQALSLVEEADALVNQMKQSPSQPQGLLRISAFESFGNVFLAPLIPRFLAQYPKVQIELELDNHVVDLNSDNIDLAIRIGTLKDSRLKARKLLTNRTVLVASPQYLKANPAINEPNDLSGHNCLLISQQRQKCHWYFSRENERHKVQVTGNFSSRGGSPILQGALHGSGVLLLSDWMVAPYLKQGTLINILPQWQVSYGEKRSDEIYALYKPSHYPKPHIRAFIDFIVQHLDSIDGLTGE</sequence>
<dbReference type="FunFam" id="3.40.190.290:FF:000001">
    <property type="entry name" value="Transcriptional regulator, LysR family"/>
    <property type="match status" value="1"/>
</dbReference>
<dbReference type="EMBL" id="JRWP01000004">
    <property type="protein sequence ID" value="KGY09985.1"/>
    <property type="molecule type" value="Genomic_DNA"/>
</dbReference>
<dbReference type="InterPro" id="IPR058163">
    <property type="entry name" value="LysR-type_TF_proteobact-type"/>
</dbReference>
<reference evidence="6 7" key="1">
    <citation type="submission" date="2014-10" db="EMBL/GenBank/DDBJ databases">
        <title>Genome sequencing of Vibrio sinaloensis T08.</title>
        <authorList>
            <person name="Chan K.-G."/>
            <person name="Mohamad N.I."/>
        </authorList>
    </citation>
    <scope>NUCLEOTIDE SEQUENCE [LARGE SCALE GENOMIC DNA]</scope>
    <source>
        <strain evidence="6 7">T08</strain>
    </source>
</reference>
<dbReference type="STRING" id="379097.SE23_07050"/>
<dbReference type="RefSeq" id="WP_038188031.1">
    <property type="nucleotide sequence ID" value="NZ_JRWP01000004.1"/>
</dbReference>
<evidence type="ECO:0000256" key="4">
    <source>
        <dbReference type="ARBA" id="ARBA00023163"/>
    </source>
</evidence>
<dbReference type="FunFam" id="1.10.10.10:FF:000001">
    <property type="entry name" value="LysR family transcriptional regulator"/>
    <property type="match status" value="1"/>
</dbReference>
<accession>A0A0A5I0D9</accession>
<dbReference type="Proteomes" id="UP000030451">
    <property type="component" value="Unassembled WGS sequence"/>
</dbReference>
<dbReference type="InterPro" id="IPR036390">
    <property type="entry name" value="WH_DNA-bd_sf"/>
</dbReference>
<evidence type="ECO:0000313" key="7">
    <source>
        <dbReference type="Proteomes" id="UP000030451"/>
    </source>
</evidence>
<evidence type="ECO:0000256" key="3">
    <source>
        <dbReference type="ARBA" id="ARBA00023125"/>
    </source>
</evidence>
<dbReference type="GO" id="GO:0003677">
    <property type="term" value="F:DNA binding"/>
    <property type="evidence" value="ECO:0007669"/>
    <property type="project" value="UniProtKB-KW"/>
</dbReference>
<gene>
    <name evidence="6" type="ORF">NM06_03460</name>
</gene>
<dbReference type="SUPFAM" id="SSF46785">
    <property type="entry name" value="Winged helix' DNA-binding domain"/>
    <property type="match status" value="1"/>
</dbReference>
<evidence type="ECO:0000256" key="1">
    <source>
        <dbReference type="ARBA" id="ARBA00009437"/>
    </source>
</evidence>
<dbReference type="InterPro" id="IPR036388">
    <property type="entry name" value="WH-like_DNA-bd_sf"/>
</dbReference>
<dbReference type="GO" id="GO:0003700">
    <property type="term" value="F:DNA-binding transcription factor activity"/>
    <property type="evidence" value="ECO:0007669"/>
    <property type="project" value="InterPro"/>
</dbReference>
<protein>
    <submittedName>
        <fullName evidence="6">Transcriptional regulator</fullName>
    </submittedName>
</protein>
<dbReference type="Gene3D" id="1.10.10.10">
    <property type="entry name" value="Winged helix-like DNA-binding domain superfamily/Winged helix DNA-binding domain"/>
    <property type="match status" value="1"/>
</dbReference>
<dbReference type="Gene3D" id="3.40.190.290">
    <property type="match status" value="1"/>
</dbReference>
<evidence type="ECO:0000259" key="5">
    <source>
        <dbReference type="PROSITE" id="PS50931"/>
    </source>
</evidence>
<dbReference type="SUPFAM" id="SSF53850">
    <property type="entry name" value="Periplasmic binding protein-like II"/>
    <property type="match status" value="1"/>
</dbReference>
<feature type="domain" description="HTH lysR-type" evidence="5">
    <location>
        <begin position="1"/>
        <end position="57"/>
    </location>
</feature>
<dbReference type="InterPro" id="IPR000847">
    <property type="entry name" value="LysR_HTH_N"/>
</dbReference>
<organism evidence="6 7">
    <name type="scientific">Photobacterium sp. (strain ATCC 43367)</name>
    <dbReference type="NCBI Taxonomy" id="379097"/>
    <lineage>
        <taxon>Bacteria</taxon>
        <taxon>Pseudomonadati</taxon>
        <taxon>Pseudomonadota</taxon>
        <taxon>Gammaproteobacteria</taxon>
        <taxon>Vibrionales</taxon>
        <taxon>Vibrionaceae</taxon>
        <taxon>Vibrio</taxon>
        <taxon>Vibrio oreintalis group</taxon>
    </lineage>
</organism>
<comment type="caution">
    <text evidence="6">The sequence shown here is derived from an EMBL/GenBank/DDBJ whole genome shotgun (WGS) entry which is preliminary data.</text>
</comment>
<dbReference type="Pfam" id="PF00126">
    <property type="entry name" value="HTH_1"/>
    <property type="match status" value="1"/>
</dbReference>
<dbReference type="InterPro" id="IPR005119">
    <property type="entry name" value="LysR_subst-bd"/>
</dbReference>
<dbReference type="PANTHER" id="PTHR30537:SF5">
    <property type="entry name" value="HTH-TYPE TRANSCRIPTIONAL ACTIVATOR TTDR-RELATED"/>
    <property type="match status" value="1"/>
</dbReference>
<dbReference type="AlphaFoldDB" id="A0A0A5I0D9"/>
<dbReference type="PANTHER" id="PTHR30537">
    <property type="entry name" value="HTH-TYPE TRANSCRIPTIONAL REGULATOR"/>
    <property type="match status" value="1"/>
</dbReference>
<dbReference type="Pfam" id="PF03466">
    <property type="entry name" value="LysR_substrate"/>
    <property type="match status" value="1"/>
</dbReference>
<evidence type="ECO:0000256" key="2">
    <source>
        <dbReference type="ARBA" id="ARBA00023015"/>
    </source>
</evidence>
<keyword evidence="4" id="KW-0804">Transcription</keyword>
<name>A0A0A5I0D9_PHOS4</name>
<comment type="similarity">
    <text evidence="1">Belongs to the LysR transcriptional regulatory family.</text>
</comment>
<dbReference type="PROSITE" id="PS50931">
    <property type="entry name" value="HTH_LYSR"/>
    <property type="match status" value="1"/>
</dbReference>
<keyword evidence="2" id="KW-0805">Transcription regulation</keyword>